<dbReference type="PANTHER" id="PTHR21064:SF6">
    <property type="entry name" value="AMINOGLYCOSIDE PHOSPHOTRANSFERASE DOMAIN-CONTAINING PROTEIN"/>
    <property type="match status" value="1"/>
</dbReference>
<dbReference type="KEGG" id="cml:BN424_3639"/>
<organism evidence="1 2">
    <name type="scientific">Carnobacterium maltaromaticum LMA28</name>
    <dbReference type="NCBI Taxonomy" id="1234679"/>
    <lineage>
        <taxon>Bacteria</taxon>
        <taxon>Bacillati</taxon>
        <taxon>Bacillota</taxon>
        <taxon>Bacilli</taxon>
        <taxon>Lactobacillales</taxon>
        <taxon>Carnobacteriaceae</taxon>
        <taxon>Carnobacterium</taxon>
    </lineage>
</organism>
<evidence type="ECO:0008006" key="3">
    <source>
        <dbReference type="Google" id="ProtNLM"/>
    </source>
</evidence>
<dbReference type="InterPro" id="IPR011009">
    <property type="entry name" value="Kinase-like_dom_sf"/>
</dbReference>
<dbReference type="PANTHER" id="PTHR21064">
    <property type="entry name" value="AMINOGLYCOSIDE PHOSPHOTRANSFERASE DOMAIN-CONTAINING PROTEIN-RELATED"/>
    <property type="match status" value="1"/>
</dbReference>
<reference evidence="2" key="1">
    <citation type="journal article" date="2013" name="Genome Announc.">
        <title>Complete Chromosome Sequence of Carnobacterium maltaromaticum LMA 28.</title>
        <authorList>
            <person name="Cailliez-Grimal C."/>
            <person name="Chaillou S."/>
            <person name="Anba-Mondoloni J."/>
            <person name="Loux V."/>
            <person name="Afzal M.I."/>
            <person name="Rahman A."/>
            <person name="Kergourlay G."/>
            <person name="Champomier-Verges M.C."/>
            <person name="Zagorec M."/>
            <person name="Dalgaard P."/>
            <person name="Leisner J.J."/>
            <person name="Prevost H."/>
            <person name="Revol-Junelles A.M."/>
            <person name="Borges F."/>
        </authorList>
    </citation>
    <scope>NUCLEOTIDE SEQUENCE</scope>
    <source>
        <strain evidence="2">LMA28</strain>
    </source>
</reference>
<dbReference type="Gene3D" id="3.30.200.20">
    <property type="entry name" value="Phosphorylase Kinase, domain 1"/>
    <property type="match status" value="1"/>
</dbReference>
<dbReference type="eggNOG" id="COG2334">
    <property type="taxonomic scope" value="Bacteria"/>
</dbReference>
<dbReference type="InterPro" id="IPR050249">
    <property type="entry name" value="Pseudomonas-type_ThrB"/>
</dbReference>
<dbReference type="AlphaFoldDB" id="K8E7V9"/>
<keyword evidence="2" id="KW-1185">Reference proteome</keyword>
<accession>K8E7V9</accession>
<dbReference type="RefSeq" id="WP_015077930.1">
    <property type="nucleotide sequence ID" value="NC_019425.2"/>
</dbReference>
<gene>
    <name evidence="1" type="ORF">BN424_3639</name>
</gene>
<dbReference type="Proteomes" id="UP000000212">
    <property type="component" value="Chromosome"/>
</dbReference>
<evidence type="ECO:0000313" key="2">
    <source>
        <dbReference type="Proteomes" id="UP000000212"/>
    </source>
</evidence>
<proteinExistence type="predicted"/>
<dbReference type="STRING" id="1234679.BN424_3639"/>
<dbReference type="SUPFAM" id="SSF56112">
    <property type="entry name" value="Protein kinase-like (PK-like)"/>
    <property type="match status" value="1"/>
</dbReference>
<sequence length="332" mass="38997">MEIESGLIENRVKENFDINNIQNIEINDIGWNTNYVLTINSKKYFMKTFITNSENNESSFEIHACQVLNNAGIKTSSFIENKNGEFINILNNEKSYHIQNFIEGETWRKNSAPSWLVKKGIDLAANIHVALSELKLNTRKSIEIINEKQYHIRRIKKIIYNLQKIKQLKNKKLYLEDLHYRLSFIEESEELDLNKLTMVNGHGDYSITQLLTSNKEITAVIDMTEVSRVPAIWELMRFYLNSAPNSETGIPDFDEFLFYLNYYSEKIPLNSYDYEKMFIINQLYMCQALSVYENLIKSANPKFEERAILRAKKIECFSKMEKYFTIKFKGGN</sequence>
<name>K8E7V9_CARML</name>
<dbReference type="HOGENOM" id="CLU_820632_0_0_9"/>
<protein>
    <recommendedName>
        <fullName evidence="3">Aminoglycoside phosphotransferase domain-containing protein</fullName>
    </recommendedName>
</protein>
<evidence type="ECO:0000313" key="1">
    <source>
        <dbReference type="EMBL" id="CCO13044.2"/>
    </source>
</evidence>
<dbReference type="EMBL" id="HE999757">
    <property type="protein sequence ID" value="CCO13044.2"/>
    <property type="molecule type" value="Genomic_DNA"/>
</dbReference>
<dbReference type="GO" id="GO:0019202">
    <property type="term" value="F:amino acid kinase activity"/>
    <property type="evidence" value="ECO:0007669"/>
    <property type="project" value="TreeGrafter"/>
</dbReference>
<dbReference type="Gene3D" id="3.90.1200.10">
    <property type="match status" value="1"/>
</dbReference>